<evidence type="ECO:0000256" key="4">
    <source>
        <dbReference type="ARBA" id="ARBA00023315"/>
    </source>
</evidence>
<dbReference type="GO" id="GO:0005737">
    <property type="term" value="C:cytoplasm"/>
    <property type="evidence" value="ECO:0007669"/>
    <property type="project" value="UniProtKB-SubCell"/>
</dbReference>
<evidence type="ECO:0000259" key="7">
    <source>
        <dbReference type="PROSITE" id="PS51186"/>
    </source>
</evidence>
<evidence type="ECO:0000256" key="5">
    <source>
        <dbReference type="HAMAP-Rule" id="MF_02210"/>
    </source>
</evidence>
<feature type="binding site" evidence="5">
    <location>
        <position position="102"/>
    </location>
    <ligand>
        <name>acetyl-CoA</name>
        <dbReference type="ChEBI" id="CHEBI:57288"/>
    </ligand>
</feature>
<dbReference type="Pfam" id="PF00583">
    <property type="entry name" value="Acetyltransf_1"/>
    <property type="match status" value="1"/>
</dbReference>
<dbReference type="eggNOG" id="COG0456">
    <property type="taxonomic scope" value="Bacteria"/>
</dbReference>
<dbReference type="HOGENOM" id="CLU_013985_23_2_4"/>
<evidence type="ECO:0000256" key="1">
    <source>
        <dbReference type="ARBA" id="ARBA00005395"/>
    </source>
</evidence>
<comment type="function">
    <text evidence="5 6">Acetylates the N-terminal alanine of ribosomal protein bS18.</text>
</comment>
<sequence length="146" mass="16414">MREDQLDAVLALECSAHASSWSREHFLDCLRSGYHAQCWMDGDALLGFVVAMSGVDEAHLLDLAIAPRYQRQGWGRVLLNAVDAWACDTGAYNIWLEVRASNTRAIHVYRTHGYRSVGIRKAYYPCPDGSMEDAIVMNLHLYPVTP</sequence>
<dbReference type="PROSITE" id="PS51186">
    <property type="entry name" value="GNAT"/>
    <property type="match status" value="1"/>
</dbReference>
<dbReference type="EC" id="2.3.1.266" evidence="5 6"/>
<dbReference type="EMBL" id="CP004885">
    <property type="protein sequence ID" value="AGX87710.1"/>
    <property type="molecule type" value="Genomic_DNA"/>
</dbReference>
<proteinExistence type="inferred from homology"/>
<dbReference type="SUPFAM" id="SSF55729">
    <property type="entry name" value="Acyl-CoA N-acyltransferases (Nat)"/>
    <property type="match status" value="1"/>
</dbReference>
<name>U5N8R2_9BURK</name>
<gene>
    <name evidence="5 8" type="primary">rimI</name>
    <name evidence="8" type="ORF">Cenrod_1625</name>
</gene>
<comment type="similarity">
    <text evidence="1 5 6">Belongs to the acetyltransferase family. RimI subfamily.</text>
</comment>
<dbReference type="PATRIC" id="fig|946483.4.peg.1645"/>
<comment type="subcellular location">
    <subcellularLocation>
        <location evidence="5 6">Cytoplasm</location>
    </subcellularLocation>
</comment>
<comment type="catalytic activity">
    <reaction evidence="5 6">
        <text>N-terminal L-alanyl-[ribosomal protein bS18] + acetyl-CoA = N-terminal N(alpha)-acetyl-L-alanyl-[ribosomal protein bS18] + CoA + H(+)</text>
        <dbReference type="Rhea" id="RHEA:43756"/>
        <dbReference type="Rhea" id="RHEA-COMP:10676"/>
        <dbReference type="Rhea" id="RHEA-COMP:10677"/>
        <dbReference type="ChEBI" id="CHEBI:15378"/>
        <dbReference type="ChEBI" id="CHEBI:57287"/>
        <dbReference type="ChEBI" id="CHEBI:57288"/>
        <dbReference type="ChEBI" id="CHEBI:64718"/>
        <dbReference type="ChEBI" id="CHEBI:83683"/>
        <dbReference type="EC" id="2.3.1.266"/>
    </reaction>
</comment>
<feature type="active site" description="Proton acceptor" evidence="5">
    <location>
        <position position="97"/>
    </location>
</feature>
<dbReference type="AlphaFoldDB" id="U5N8R2"/>
<keyword evidence="4 5" id="KW-0012">Acyltransferase</keyword>
<keyword evidence="9" id="KW-1185">Reference proteome</keyword>
<evidence type="ECO:0000256" key="2">
    <source>
        <dbReference type="ARBA" id="ARBA00022490"/>
    </source>
</evidence>
<evidence type="ECO:0000313" key="9">
    <source>
        <dbReference type="Proteomes" id="UP000017184"/>
    </source>
</evidence>
<dbReference type="InterPro" id="IPR050680">
    <property type="entry name" value="YpeA/RimI_acetyltransf"/>
</dbReference>
<reference evidence="8 9" key="1">
    <citation type="journal article" date="2013" name="Genome Biol.">
        <title>Genomic analysis reveals key aspects of prokaryotic symbiosis in the phototrophic consortium "Chlorochromatium aggregatum".</title>
        <authorList>
            <person name="Liu Z."/>
            <person name="Muller J."/>
            <person name="Li T."/>
            <person name="Alvey R.M."/>
            <person name="Vogl K."/>
            <person name="Frigaard N.U."/>
            <person name="Rockwell N.C."/>
            <person name="Boyd E.S."/>
            <person name="Tomsho L.P."/>
            <person name="Schuster S.C."/>
            <person name="Henke P."/>
            <person name="Rohde M."/>
            <person name="Overmann J."/>
            <person name="Bryant D.A."/>
        </authorList>
    </citation>
    <scope>NUCLEOTIDE SEQUENCE [LARGE SCALE GENOMIC DNA]</scope>
    <source>
        <strain evidence="8">CR</strain>
    </source>
</reference>
<dbReference type="CDD" id="cd04301">
    <property type="entry name" value="NAT_SF"/>
    <property type="match status" value="1"/>
</dbReference>
<comment type="caution">
    <text evidence="5">Lacks conserved residue(s) required for the propagation of feature annotation.</text>
</comment>
<dbReference type="InterPro" id="IPR043690">
    <property type="entry name" value="RimI"/>
</dbReference>
<dbReference type="InterPro" id="IPR006464">
    <property type="entry name" value="AcTrfase_RimI/Ard1"/>
</dbReference>
<dbReference type="STRING" id="946483.Cenrod_1625"/>
<dbReference type="HAMAP" id="MF_02210">
    <property type="entry name" value="RimI"/>
    <property type="match status" value="1"/>
</dbReference>
<protein>
    <recommendedName>
        <fullName evidence="5 6">[Ribosomal protein bS18]-alanine N-acetyltransferase</fullName>
        <ecNumber evidence="5 6">2.3.1.266</ecNumber>
    </recommendedName>
</protein>
<feature type="active site" description="Proton donor" evidence="5">
    <location>
        <position position="109"/>
    </location>
</feature>
<dbReference type="InterPro" id="IPR016181">
    <property type="entry name" value="Acyl_CoA_acyltransferase"/>
</dbReference>
<evidence type="ECO:0000256" key="3">
    <source>
        <dbReference type="ARBA" id="ARBA00022679"/>
    </source>
</evidence>
<feature type="domain" description="N-acetyltransferase" evidence="7">
    <location>
        <begin position="1"/>
        <end position="142"/>
    </location>
</feature>
<dbReference type="Gene3D" id="3.40.630.30">
    <property type="match status" value="1"/>
</dbReference>
<keyword evidence="3 5" id="KW-0808">Transferase</keyword>
<dbReference type="PANTHER" id="PTHR43420:SF44">
    <property type="entry name" value="ACETYLTRANSFERASE YPEA"/>
    <property type="match status" value="1"/>
</dbReference>
<dbReference type="GO" id="GO:0008999">
    <property type="term" value="F:protein-N-terminal-alanine acetyltransferase activity"/>
    <property type="evidence" value="ECO:0007669"/>
    <property type="project" value="UniProtKB-UniRule"/>
</dbReference>
<evidence type="ECO:0000313" key="8">
    <source>
        <dbReference type="EMBL" id="AGX87710.1"/>
    </source>
</evidence>
<dbReference type="PANTHER" id="PTHR43420">
    <property type="entry name" value="ACETYLTRANSFERASE"/>
    <property type="match status" value="1"/>
</dbReference>
<dbReference type="Proteomes" id="UP000017184">
    <property type="component" value="Chromosome"/>
</dbReference>
<dbReference type="NCBIfam" id="TIGR01575">
    <property type="entry name" value="rimI"/>
    <property type="match status" value="1"/>
</dbReference>
<dbReference type="KEGG" id="cbx:Cenrod_1625"/>
<dbReference type="InterPro" id="IPR000182">
    <property type="entry name" value="GNAT_dom"/>
</dbReference>
<evidence type="ECO:0000256" key="6">
    <source>
        <dbReference type="RuleBase" id="RU363094"/>
    </source>
</evidence>
<accession>U5N8R2</accession>
<keyword evidence="2 5" id="KW-0963">Cytoplasm</keyword>
<organism evidence="8 9">
    <name type="scientific">Candidatus Symbiobacter mobilis CR</name>
    <dbReference type="NCBI Taxonomy" id="946483"/>
    <lineage>
        <taxon>Bacteria</taxon>
        <taxon>Pseudomonadati</taxon>
        <taxon>Pseudomonadota</taxon>
        <taxon>Betaproteobacteria</taxon>
        <taxon>Burkholderiales</taxon>
        <taxon>Comamonadaceae</taxon>
    </lineage>
</organism>
<feature type="binding site" evidence="5">
    <location>
        <begin position="63"/>
        <end position="65"/>
    </location>
    <ligand>
        <name>acetyl-CoA</name>
        <dbReference type="ChEBI" id="CHEBI:57288"/>
    </ligand>
</feature>